<name>A0AC34R3X9_9BILA</name>
<proteinExistence type="predicted"/>
<protein>
    <submittedName>
        <fullName evidence="2">Carnosine N-methyltransferase</fullName>
    </submittedName>
</protein>
<evidence type="ECO:0000313" key="1">
    <source>
        <dbReference type="Proteomes" id="UP000887576"/>
    </source>
</evidence>
<accession>A0AC34R3X9</accession>
<reference evidence="2" key="1">
    <citation type="submission" date="2022-11" db="UniProtKB">
        <authorList>
            <consortium name="WormBaseParasite"/>
        </authorList>
    </citation>
    <scope>IDENTIFICATION</scope>
</reference>
<dbReference type="Proteomes" id="UP000887576">
    <property type="component" value="Unplaced"/>
</dbReference>
<evidence type="ECO:0000313" key="2">
    <source>
        <dbReference type="WBParaSite" id="JU765_v2.g3149.t1"/>
    </source>
</evidence>
<dbReference type="WBParaSite" id="JU765_v2.g3149.t1">
    <property type="protein sequence ID" value="JU765_v2.g3149.t1"/>
    <property type="gene ID" value="JU765_v2.g3149"/>
</dbReference>
<sequence>DRMREILIPDVDMSSGTFHDRKNSFGFAMGDFTTSFEEGNVYDAIVTVFFLDTAKNPIQYMRIIHRLLKPGGVWINFGPLLYHFADMSENSMECIELPFDEIVSMVEKIGFKIEKQEGREQNPPSFYCKNNKSMLNYYYDCGYFEAVKNE</sequence>
<organism evidence="1 2">
    <name type="scientific">Panagrolaimus sp. JU765</name>
    <dbReference type="NCBI Taxonomy" id="591449"/>
    <lineage>
        <taxon>Eukaryota</taxon>
        <taxon>Metazoa</taxon>
        <taxon>Ecdysozoa</taxon>
        <taxon>Nematoda</taxon>
        <taxon>Chromadorea</taxon>
        <taxon>Rhabditida</taxon>
        <taxon>Tylenchina</taxon>
        <taxon>Panagrolaimomorpha</taxon>
        <taxon>Panagrolaimoidea</taxon>
        <taxon>Panagrolaimidae</taxon>
        <taxon>Panagrolaimus</taxon>
    </lineage>
</organism>